<evidence type="ECO:0000256" key="11">
    <source>
        <dbReference type="ARBA" id="ARBA00031356"/>
    </source>
</evidence>
<dbReference type="InterPro" id="IPR025777">
    <property type="entry name" value="GMPS_ATP_PPase_dom"/>
</dbReference>
<proteinExistence type="inferred from homology"/>
<dbReference type="PANTHER" id="PTHR11922">
    <property type="entry name" value="GMP SYNTHASE-RELATED"/>
    <property type="match status" value="1"/>
</dbReference>
<evidence type="ECO:0000256" key="6">
    <source>
        <dbReference type="ARBA" id="ARBA00022749"/>
    </source>
</evidence>
<evidence type="ECO:0000259" key="15">
    <source>
        <dbReference type="PROSITE" id="PS51553"/>
    </source>
</evidence>
<dbReference type="Gene3D" id="3.40.50.880">
    <property type="match status" value="1"/>
</dbReference>
<dbReference type="GO" id="GO:0005829">
    <property type="term" value="C:cytosol"/>
    <property type="evidence" value="ECO:0007669"/>
    <property type="project" value="TreeGrafter"/>
</dbReference>
<dbReference type="CDD" id="cd01997">
    <property type="entry name" value="GMP_synthase_C"/>
    <property type="match status" value="1"/>
</dbReference>
<dbReference type="EC" id="6.3.5.2" evidence="2"/>
<evidence type="ECO:0000256" key="10">
    <source>
        <dbReference type="ARBA" id="ARBA00030464"/>
    </source>
</evidence>
<dbReference type="OrthoDB" id="1724632at2759"/>
<evidence type="ECO:0000256" key="8">
    <source>
        <dbReference type="ARBA" id="ARBA00022840"/>
    </source>
</evidence>
<evidence type="ECO:0000313" key="17">
    <source>
        <dbReference type="Proteomes" id="UP000789739"/>
    </source>
</evidence>
<sequence>MSSQANITEVHSIYDTILILDFGSQYSHLITRRVREFGVYCEMLPCTQRIKELHFRPKGIILSGSPYSVYDEDAPRVDPDVFTLGVPVLGICYGLQEITWNHGGSVVACSHREYGHAMLSVIKHADHPVVDRLFDGFDGDIEVWMSHGDQLSKLPTNFRIIGRTQTAPYAAIAHEEKLLFGIQFHPEVTHTPRGKEIIGNFVKTICECKTDWTMACYKLGVGDPFIESFIDKEIERIRQIVGKDGEVVGAVSGGVDSTVAAKLMKEAIGDRFHAILVDNGVMRLNECTTVNSYLHSHLKINLRVVDASDKFLSRLKGVTDPEKKRKIIGNTFIEVFEEEAARIDKETRKSGRKSIEYLLQGTLYPDVIESVSFKGPSAVIKTHHNVGGLLQDMKLKLIEPLRELFKDEVRRLGKVLSLPDDLIYRHPFPGPGIAIRILGEVTPEQVAIARAADHIYIEEIKKAGLYREIAQAYAALLPVKAVGVMGDKRTYEQVIALRAVETTDFMTADWYDFPHTILKKISSRIINEVKGVNRVVYDISSKPPATIEWYLF</sequence>
<dbReference type="NCBIfam" id="TIGR00888">
    <property type="entry name" value="guaA_Nterm"/>
    <property type="match status" value="1"/>
</dbReference>
<dbReference type="Gene3D" id="3.30.300.10">
    <property type="match status" value="1"/>
</dbReference>
<evidence type="ECO:0000256" key="3">
    <source>
        <dbReference type="ARBA" id="ARBA00021562"/>
    </source>
</evidence>
<protein>
    <recommendedName>
        <fullName evidence="3">GMP synthase [glutamine-hydrolyzing]</fullName>
        <ecNumber evidence="2">6.3.5.2</ecNumber>
    </recommendedName>
    <alternativeName>
        <fullName evidence="10">GMP synthetase</fullName>
    </alternativeName>
    <alternativeName>
        <fullName evidence="11">Glutamine amidotransferase</fullName>
    </alternativeName>
</protein>
<dbReference type="GO" id="GO:0005524">
    <property type="term" value="F:ATP binding"/>
    <property type="evidence" value="ECO:0007669"/>
    <property type="project" value="UniProtKB-UniRule"/>
</dbReference>
<dbReference type="InterPro" id="IPR022310">
    <property type="entry name" value="NAD/GMP_synthase"/>
</dbReference>
<dbReference type="InterPro" id="IPR001674">
    <property type="entry name" value="GMP_synth_C"/>
</dbReference>
<comment type="pathway">
    <text evidence="1">Purine metabolism; GMP biosynthesis; GMP from XMP (L-Gln route): step 1/1.</text>
</comment>
<comment type="function">
    <text evidence="12">Catalyzes the conversion of xanthine monophosphate (XMP) to GMP in the presence of glutamine and ATP through an adenyl-XMP intermediate.</text>
</comment>
<reference evidence="16" key="1">
    <citation type="submission" date="2021-06" db="EMBL/GenBank/DDBJ databases">
        <authorList>
            <person name="Kallberg Y."/>
            <person name="Tangrot J."/>
            <person name="Rosling A."/>
        </authorList>
    </citation>
    <scope>NUCLEOTIDE SEQUENCE</scope>
    <source>
        <strain evidence="16">BR232B</strain>
    </source>
</reference>
<dbReference type="SUPFAM" id="SSF52402">
    <property type="entry name" value="Adenine nucleotide alpha hydrolases-like"/>
    <property type="match status" value="1"/>
</dbReference>
<evidence type="ECO:0000256" key="2">
    <source>
        <dbReference type="ARBA" id="ARBA00012746"/>
    </source>
</evidence>
<evidence type="ECO:0000256" key="12">
    <source>
        <dbReference type="ARBA" id="ARBA00044933"/>
    </source>
</evidence>
<feature type="binding site" evidence="14">
    <location>
        <begin position="252"/>
        <end position="258"/>
    </location>
    <ligand>
        <name>ATP</name>
        <dbReference type="ChEBI" id="CHEBI:30616"/>
    </ligand>
</feature>
<evidence type="ECO:0000313" key="16">
    <source>
        <dbReference type="EMBL" id="CAG8531812.1"/>
    </source>
</evidence>
<evidence type="ECO:0000256" key="13">
    <source>
        <dbReference type="ARBA" id="ARBA00049404"/>
    </source>
</evidence>
<dbReference type="FunFam" id="3.40.50.620:FF:000001">
    <property type="entry name" value="GMP synthase [glutamine-hydrolyzing]"/>
    <property type="match status" value="1"/>
</dbReference>
<dbReference type="InterPro" id="IPR017926">
    <property type="entry name" value="GATASE"/>
</dbReference>
<keyword evidence="8 14" id="KW-0067">ATP-binding</keyword>
<keyword evidence="7 14" id="KW-0658">Purine biosynthesis</keyword>
<dbReference type="AlphaFoldDB" id="A0A9N9FG55"/>
<keyword evidence="6 14" id="KW-0332">GMP biosynthesis</keyword>
<dbReference type="Proteomes" id="UP000789739">
    <property type="component" value="Unassembled WGS sequence"/>
</dbReference>
<evidence type="ECO:0000256" key="4">
    <source>
        <dbReference type="ARBA" id="ARBA00022598"/>
    </source>
</evidence>
<dbReference type="Gene3D" id="3.40.50.620">
    <property type="entry name" value="HUPs"/>
    <property type="match status" value="1"/>
</dbReference>
<dbReference type="InterPro" id="IPR029062">
    <property type="entry name" value="Class_I_gatase-like"/>
</dbReference>
<keyword evidence="5 14" id="KW-0547">Nucleotide-binding</keyword>
<dbReference type="Pfam" id="PF00958">
    <property type="entry name" value="GMP_synt_C"/>
    <property type="match status" value="1"/>
</dbReference>
<dbReference type="PRINTS" id="PR00096">
    <property type="entry name" value="GATASE"/>
</dbReference>
<dbReference type="FunFam" id="3.30.300.10:FF:000002">
    <property type="entry name" value="GMP synthase [glutamine-hydrolyzing]"/>
    <property type="match status" value="1"/>
</dbReference>
<dbReference type="PANTHER" id="PTHR11922:SF2">
    <property type="entry name" value="GMP SYNTHASE [GLUTAMINE-HYDROLYZING]"/>
    <property type="match status" value="1"/>
</dbReference>
<dbReference type="SUPFAM" id="SSF52317">
    <property type="entry name" value="Class I glutamine amidotransferase-like"/>
    <property type="match status" value="1"/>
</dbReference>
<evidence type="ECO:0000256" key="7">
    <source>
        <dbReference type="ARBA" id="ARBA00022755"/>
    </source>
</evidence>
<dbReference type="InterPro" id="IPR014729">
    <property type="entry name" value="Rossmann-like_a/b/a_fold"/>
</dbReference>
<dbReference type="Pfam" id="PF00117">
    <property type="entry name" value="GATase"/>
    <property type="match status" value="1"/>
</dbReference>
<dbReference type="EMBL" id="CAJVPI010000413">
    <property type="protein sequence ID" value="CAG8531812.1"/>
    <property type="molecule type" value="Genomic_DNA"/>
</dbReference>
<evidence type="ECO:0000256" key="9">
    <source>
        <dbReference type="ARBA" id="ARBA00022962"/>
    </source>
</evidence>
<comment type="caution">
    <text evidence="16">The sequence shown here is derived from an EMBL/GenBank/DDBJ whole genome shotgun (WGS) entry which is preliminary data.</text>
</comment>
<dbReference type="InterPro" id="IPR022955">
    <property type="entry name" value="GMP_synthase"/>
</dbReference>
<feature type="domain" description="GMPS ATP-PPase" evidence="15">
    <location>
        <begin position="224"/>
        <end position="425"/>
    </location>
</feature>
<dbReference type="Pfam" id="PF02540">
    <property type="entry name" value="NAD_synthase"/>
    <property type="match status" value="1"/>
</dbReference>
<comment type="catalytic activity">
    <reaction evidence="13">
        <text>XMP + L-glutamine + ATP + H2O = GMP + L-glutamate + AMP + diphosphate + 2 H(+)</text>
        <dbReference type="Rhea" id="RHEA:11680"/>
        <dbReference type="ChEBI" id="CHEBI:15377"/>
        <dbReference type="ChEBI" id="CHEBI:15378"/>
        <dbReference type="ChEBI" id="CHEBI:29985"/>
        <dbReference type="ChEBI" id="CHEBI:30616"/>
        <dbReference type="ChEBI" id="CHEBI:33019"/>
        <dbReference type="ChEBI" id="CHEBI:57464"/>
        <dbReference type="ChEBI" id="CHEBI:58115"/>
        <dbReference type="ChEBI" id="CHEBI:58359"/>
        <dbReference type="ChEBI" id="CHEBI:456215"/>
        <dbReference type="EC" id="6.3.5.2"/>
    </reaction>
</comment>
<dbReference type="HAMAP" id="MF_00344">
    <property type="entry name" value="GMP_synthase"/>
    <property type="match status" value="1"/>
</dbReference>
<evidence type="ECO:0000256" key="5">
    <source>
        <dbReference type="ARBA" id="ARBA00022741"/>
    </source>
</evidence>
<dbReference type="NCBIfam" id="NF000848">
    <property type="entry name" value="PRK00074.1"/>
    <property type="match status" value="1"/>
</dbReference>
<keyword evidence="4" id="KW-0436">Ligase</keyword>
<gene>
    <name evidence="16" type="ORF">PBRASI_LOCUS4149</name>
</gene>
<dbReference type="InterPro" id="IPR004739">
    <property type="entry name" value="GMP_synth_GATase"/>
</dbReference>
<evidence type="ECO:0000256" key="14">
    <source>
        <dbReference type="PROSITE-ProRule" id="PRU00886"/>
    </source>
</evidence>
<dbReference type="CDD" id="cd01742">
    <property type="entry name" value="GATase1_GMP_Synthase"/>
    <property type="match status" value="1"/>
</dbReference>
<dbReference type="NCBIfam" id="TIGR00884">
    <property type="entry name" value="guaA_Cterm"/>
    <property type="match status" value="1"/>
</dbReference>
<dbReference type="PROSITE" id="PS51273">
    <property type="entry name" value="GATASE_TYPE_1"/>
    <property type="match status" value="1"/>
</dbReference>
<accession>A0A9N9FG55</accession>
<evidence type="ECO:0000256" key="1">
    <source>
        <dbReference type="ARBA" id="ARBA00005153"/>
    </source>
</evidence>
<dbReference type="PROSITE" id="PS51553">
    <property type="entry name" value="GMPS_ATP_PPASE"/>
    <property type="match status" value="1"/>
</dbReference>
<dbReference type="SUPFAM" id="SSF54810">
    <property type="entry name" value="GMP synthetase C-terminal dimerisation domain"/>
    <property type="match status" value="1"/>
</dbReference>
<name>A0A9N9FG55_9GLOM</name>
<dbReference type="FunFam" id="3.40.50.880:FF:000001">
    <property type="entry name" value="GMP synthase [glutamine-hydrolyzing]"/>
    <property type="match status" value="1"/>
</dbReference>
<organism evidence="16 17">
    <name type="scientific">Paraglomus brasilianum</name>
    <dbReference type="NCBI Taxonomy" id="144538"/>
    <lineage>
        <taxon>Eukaryota</taxon>
        <taxon>Fungi</taxon>
        <taxon>Fungi incertae sedis</taxon>
        <taxon>Mucoromycota</taxon>
        <taxon>Glomeromycotina</taxon>
        <taxon>Glomeromycetes</taxon>
        <taxon>Paraglomerales</taxon>
        <taxon>Paraglomeraceae</taxon>
        <taxon>Paraglomus</taxon>
    </lineage>
</organism>
<keyword evidence="9" id="KW-0315">Glutamine amidotransferase</keyword>
<dbReference type="GO" id="GO:0003921">
    <property type="term" value="F:GMP synthase activity"/>
    <property type="evidence" value="ECO:0007669"/>
    <property type="project" value="InterPro"/>
</dbReference>
<keyword evidence="17" id="KW-1185">Reference proteome</keyword>